<reference evidence="1" key="2">
    <citation type="journal article" date="2021" name="Genome Biol. Evol.">
        <title>Developing a high-quality reference genome for a parasitic bivalve with doubly uniparental inheritance (Bivalvia: Unionida).</title>
        <authorList>
            <person name="Smith C.H."/>
        </authorList>
    </citation>
    <scope>NUCLEOTIDE SEQUENCE</scope>
    <source>
        <strain evidence="1">CHS0354</strain>
        <tissue evidence="1">Mantle</tissue>
    </source>
</reference>
<evidence type="ECO:0000313" key="2">
    <source>
        <dbReference type="Proteomes" id="UP001195483"/>
    </source>
</evidence>
<comment type="caution">
    <text evidence="1">The sequence shown here is derived from an EMBL/GenBank/DDBJ whole genome shotgun (WGS) entry which is preliminary data.</text>
</comment>
<organism evidence="1 2">
    <name type="scientific">Potamilus streckersoni</name>
    <dbReference type="NCBI Taxonomy" id="2493646"/>
    <lineage>
        <taxon>Eukaryota</taxon>
        <taxon>Metazoa</taxon>
        <taxon>Spiralia</taxon>
        <taxon>Lophotrochozoa</taxon>
        <taxon>Mollusca</taxon>
        <taxon>Bivalvia</taxon>
        <taxon>Autobranchia</taxon>
        <taxon>Heteroconchia</taxon>
        <taxon>Palaeoheterodonta</taxon>
        <taxon>Unionida</taxon>
        <taxon>Unionoidea</taxon>
        <taxon>Unionidae</taxon>
        <taxon>Ambleminae</taxon>
        <taxon>Lampsilini</taxon>
        <taxon>Potamilus</taxon>
    </lineage>
</organism>
<reference evidence="1" key="3">
    <citation type="submission" date="2023-05" db="EMBL/GenBank/DDBJ databases">
        <authorList>
            <person name="Smith C.H."/>
        </authorList>
    </citation>
    <scope>NUCLEOTIDE SEQUENCE</scope>
    <source>
        <strain evidence="1">CHS0354</strain>
        <tissue evidence="1">Mantle</tissue>
    </source>
</reference>
<sequence>MEPDSNLGFPGTYVHLPGTYVCHNLGNLKKALETTLRVSQSRKSFCLG</sequence>
<name>A0AAE0SY28_9BIVA</name>
<dbReference type="EMBL" id="JAEAOA010000323">
    <property type="protein sequence ID" value="KAK3600056.1"/>
    <property type="molecule type" value="Genomic_DNA"/>
</dbReference>
<dbReference type="Proteomes" id="UP001195483">
    <property type="component" value="Unassembled WGS sequence"/>
</dbReference>
<proteinExistence type="predicted"/>
<protein>
    <submittedName>
        <fullName evidence="1">Uncharacterized protein</fullName>
    </submittedName>
</protein>
<dbReference type="AlphaFoldDB" id="A0AAE0SY28"/>
<evidence type="ECO:0000313" key="1">
    <source>
        <dbReference type="EMBL" id="KAK3600056.1"/>
    </source>
</evidence>
<keyword evidence="2" id="KW-1185">Reference proteome</keyword>
<reference evidence="1" key="1">
    <citation type="journal article" date="2021" name="Genome Biol. Evol.">
        <title>A High-Quality Reference Genome for a Parasitic Bivalve with Doubly Uniparental Inheritance (Bivalvia: Unionida).</title>
        <authorList>
            <person name="Smith C.H."/>
        </authorList>
    </citation>
    <scope>NUCLEOTIDE SEQUENCE</scope>
    <source>
        <strain evidence="1">CHS0354</strain>
    </source>
</reference>
<gene>
    <name evidence="1" type="ORF">CHS0354_004239</name>
</gene>
<accession>A0AAE0SY28</accession>